<dbReference type="EMBL" id="CM047907">
    <property type="protein sequence ID" value="KAJ0084584.1"/>
    <property type="molecule type" value="Genomic_DNA"/>
</dbReference>
<keyword evidence="2" id="KW-1185">Reference proteome</keyword>
<reference evidence="2" key="1">
    <citation type="journal article" date="2023" name="G3 (Bethesda)">
        <title>Genome assembly and association tests identify interacting loci associated with vigor, precocity, and sex in interspecific pistachio rootstocks.</title>
        <authorList>
            <person name="Palmer W."/>
            <person name="Jacygrad E."/>
            <person name="Sagayaradj S."/>
            <person name="Cavanaugh K."/>
            <person name="Han R."/>
            <person name="Bertier L."/>
            <person name="Beede B."/>
            <person name="Kafkas S."/>
            <person name="Golino D."/>
            <person name="Preece J."/>
            <person name="Michelmore R."/>
        </authorList>
    </citation>
    <scope>NUCLEOTIDE SEQUENCE [LARGE SCALE GENOMIC DNA]</scope>
</reference>
<sequence>MTKRILTFMRLFSTIAAMTAQSSPFSQKTGSDRRKILMEELIGDASNILDYLHQKSLSYFRMKGSLERTMPNMFFQCLIVIRVVW</sequence>
<accession>A0ACC1AE88</accession>
<comment type="caution">
    <text evidence="1">The sequence shown here is derived from an EMBL/GenBank/DDBJ whole genome shotgun (WGS) entry which is preliminary data.</text>
</comment>
<organism evidence="1 2">
    <name type="scientific">Pistacia atlantica</name>
    <dbReference type="NCBI Taxonomy" id="434234"/>
    <lineage>
        <taxon>Eukaryota</taxon>
        <taxon>Viridiplantae</taxon>
        <taxon>Streptophyta</taxon>
        <taxon>Embryophyta</taxon>
        <taxon>Tracheophyta</taxon>
        <taxon>Spermatophyta</taxon>
        <taxon>Magnoliopsida</taxon>
        <taxon>eudicotyledons</taxon>
        <taxon>Gunneridae</taxon>
        <taxon>Pentapetalae</taxon>
        <taxon>rosids</taxon>
        <taxon>malvids</taxon>
        <taxon>Sapindales</taxon>
        <taxon>Anacardiaceae</taxon>
        <taxon>Pistacia</taxon>
    </lineage>
</organism>
<dbReference type="Proteomes" id="UP001164250">
    <property type="component" value="Chromosome 11"/>
</dbReference>
<evidence type="ECO:0000313" key="1">
    <source>
        <dbReference type="EMBL" id="KAJ0084584.1"/>
    </source>
</evidence>
<proteinExistence type="predicted"/>
<gene>
    <name evidence="1" type="ORF">Patl1_29419</name>
</gene>
<evidence type="ECO:0000313" key="2">
    <source>
        <dbReference type="Proteomes" id="UP001164250"/>
    </source>
</evidence>
<protein>
    <submittedName>
        <fullName evidence="1">Uncharacterized protein</fullName>
    </submittedName>
</protein>
<name>A0ACC1AE88_9ROSI</name>